<evidence type="ECO:0000313" key="2">
    <source>
        <dbReference type="EMBL" id="HIX50773.1"/>
    </source>
</evidence>
<evidence type="ECO:0000256" key="1">
    <source>
        <dbReference type="SAM" id="Phobius"/>
    </source>
</evidence>
<organism evidence="2 3">
    <name type="scientific">Candidatus Borkfalkia faecavium</name>
    <dbReference type="NCBI Taxonomy" id="2838508"/>
    <lineage>
        <taxon>Bacteria</taxon>
        <taxon>Bacillati</taxon>
        <taxon>Bacillota</taxon>
        <taxon>Clostridia</taxon>
        <taxon>Christensenellales</taxon>
        <taxon>Christensenellaceae</taxon>
        <taxon>Candidatus Borkfalkia</taxon>
    </lineage>
</organism>
<proteinExistence type="predicted"/>
<evidence type="ECO:0008006" key="4">
    <source>
        <dbReference type="Google" id="ProtNLM"/>
    </source>
</evidence>
<keyword evidence="1" id="KW-1133">Transmembrane helix</keyword>
<feature type="transmembrane region" description="Helical" evidence="1">
    <location>
        <begin position="39"/>
        <end position="57"/>
    </location>
</feature>
<reference evidence="2" key="2">
    <citation type="submission" date="2021-04" db="EMBL/GenBank/DDBJ databases">
        <authorList>
            <person name="Gilroy R."/>
        </authorList>
    </citation>
    <scope>NUCLEOTIDE SEQUENCE</scope>
    <source>
        <strain evidence="2">2189</strain>
    </source>
</reference>
<gene>
    <name evidence="2" type="ORF">H9851_05765</name>
</gene>
<sequence>MPPFVYAIIAALIVHYFLAIFTIYLLLKDMGVVKAVIPWNLVVLLLPIAGPLSYLIYRSIKQKK</sequence>
<reference evidence="2" key="1">
    <citation type="journal article" date="2021" name="PeerJ">
        <title>Extensive microbial diversity within the chicken gut microbiome revealed by metagenomics and culture.</title>
        <authorList>
            <person name="Gilroy R."/>
            <person name="Ravi A."/>
            <person name="Getino M."/>
            <person name="Pursley I."/>
            <person name="Horton D.L."/>
            <person name="Alikhan N.F."/>
            <person name="Baker D."/>
            <person name="Gharbi K."/>
            <person name="Hall N."/>
            <person name="Watson M."/>
            <person name="Adriaenssens E.M."/>
            <person name="Foster-Nyarko E."/>
            <person name="Jarju S."/>
            <person name="Secka A."/>
            <person name="Antonio M."/>
            <person name="Oren A."/>
            <person name="Chaudhuri R.R."/>
            <person name="La Ragione R."/>
            <person name="Hildebrand F."/>
            <person name="Pallen M.J."/>
        </authorList>
    </citation>
    <scope>NUCLEOTIDE SEQUENCE</scope>
    <source>
        <strain evidence="2">2189</strain>
    </source>
</reference>
<accession>A0A9D1W239</accession>
<feature type="transmembrane region" description="Helical" evidence="1">
    <location>
        <begin position="6"/>
        <end position="27"/>
    </location>
</feature>
<dbReference type="Proteomes" id="UP000886847">
    <property type="component" value="Unassembled WGS sequence"/>
</dbReference>
<evidence type="ECO:0000313" key="3">
    <source>
        <dbReference type="Proteomes" id="UP000886847"/>
    </source>
</evidence>
<dbReference type="AlphaFoldDB" id="A0A9D1W239"/>
<dbReference type="EMBL" id="DXEW01000029">
    <property type="protein sequence ID" value="HIX50773.1"/>
    <property type="molecule type" value="Genomic_DNA"/>
</dbReference>
<keyword evidence="1" id="KW-0812">Transmembrane</keyword>
<comment type="caution">
    <text evidence="2">The sequence shown here is derived from an EMBL/GenBank/DDBJ whole genome shotgun (WGS) entry which is preliminary data.</text>
</comment>
<keyword evidence="1" id="KW-0472">Membrane</keyword>
<name>A0A9D1W239_9FIRM</name>
<protein>
    <recommendedName>
        <fullName evidence="4">Cardiolipin synthase N-terminal domain-containing protein</fullName>
    </recommendedName>
</protein>